<dbReference type="SUPFAM" id="SSF52540">
    <property type="entry name" value="P-loop containing nucleoside triphosphate hydrolases"/>
    <property type="match status" value="1"/>
</dbReference>
<dbReference type="Gene3D" id="3.40.50.300">
    <property type="entry name" value="P-loop containing nucleotide triphosphate hydrolases"/>
    <property type="match status" value="1"/>
</dbReference>
<dbReference type="EMBL" id="JANFXK010000006">
    <property type="protein sequence ID" value="MCQ4636556.1"/>
    <property type="molecule type" value="Genomic_DNA"/>
</dbReference>
<name>A0ABT1RMY7_9FIRM</name>
<dbReference type="Proteomes" id="UP001524502">
    <property type="component" value="Unassembled WGS sequence"/>
</dbReference>
<evidence type="ECO:0000313" key="1">
    <source>
        <dbReference type="EMBL" id="MCQ4636556.1"/>
    </source>
</evidence>
<accession>A0ABT1RMY7</accession>
<dbReference type="PANTHER" id="PTHR39206">
    <property type="entry name" value="SLL8004 PROTEIN"/>
    <property type="match status" value="1"/>
</dbReference>
<dbReference type="PANTHER" id="PTHR39206:SF1">
    <property type="entry name" value="SLL8004 PROTEIN"/>
    <property type="match status" value="1"/>
</dbReference>
<sequence length="201" mass="23313">MNERNRKPEITFFAGPNGSGKSTITDLIRPPYKYINADEIKKILDCSDIEAAKLATARRESYLEKSENFAFETVLSTDRNLKLLQRAKAAGYFIRGFYVITADPMINVERVKMRVYTGGHDVPTEKIMERYDKSLALLSCVVECCDICHIYDNTDFPFRIFKKRKEAAYYHENEDWKLEDIQLLTGIENLQAKNLNEKSLY</sequence>
<keyword evidence="2" id="KW-1185">Reference proteome</keyword>
<reference evidence="1 2" key="1">
    <citation type="submission" date="2022-06" db="EMBL/GenBank/DDBJ databases">
        <title>Isolation of gut microbiota from human fecal samples.</title>
        <authorList>
            <person name="Pamer E.G."/>
            <person name="Barat B."/>
            <person name="Waligurski E."/>
            <person name="Medina S."/>
            <person name="Paddock L."/>
            <person name="Mostad J."/>
        </authorList>
    </citation>
    <scope>NUCLEOTIDE SEQUENCE [LARGE SCALE GENOMIC DNA]</scope>
    <source>
        <strain evidence="1 2">SL.3.17</strain>
    </source>
</reference>
<dbReference type="RefSeq" id="WP_256131750.1">
    <property type="nucleotide sequence ID" value="NZ_JANFXK010000006.1"/>
</dbReference>
<dbReference type="InterPro" id="IPR027417">
    <property type="entry name" value="P-loop_NTPase"/>
</dbReference>
<protein>
    <submittedName>
        <fullName evidence="1">Zeta toxin family protein</fullName>
    </submittedName>
</protein>
<evidence type="ECO:0000313" key="2">
    <source>
        <dbReference type="Proteomes" id="UP001524502"/>
    </source>
</evidence>
<gene>
    <name evidence="1" type="ORF">NE619_07425</name>
</gene>
<organism evidence="1 2">
    <name type="scientific">Anaerovorax odorimutans</name>
    <dbReference type="NCBI Taxonomy" id="109327"/>
    <lineage>
        <taxon>Bacteria</taxon>
        <taxon>Bacillati</taxon>
        <taxon>Bacillota</taxon>
        <taxon>Clostridia</taxon>
        <taxon>Peptostreptococcales</taxon>
        <taxon>Anaerovoracaceae</taxon>
        <taxon>Anaerovorax</taxon>
    </lineage>
</organism>
<proteinExistence type="predicted"/>
<comment type="caution">
    <text evidence="1">The sequence shown here is derived from an EMBL/GenBank/DDBJ whole genome shotgun (WGS) entry which is preliminary data.</text>
</comment>